<evidence type="ECO:0000313" key="6">
    <source>
        <dbReference type="EMBL" id="KAJ6824184.1"/>
    </source>
</evidence>
<evidence type="ECO:0000313" key="7">
    <source>
        <dbReference type="Proteomes" id="UP001140949"/>
    </source>
</evidence>
<reference evidence="6" key="1">
    <citation type="journal article" date="2023" name="GigaByte">
        <title>Genome assembly of the bearded iris, Iris pallida Lam.</title>
        <authorList>
            <person name="Bruccoleri R.E."/>
            <person name="Oakeley E.J."/>
            <person name="Faust A.M.E."/>
            <person name="Altorfer M."/>
            <person name="Dessus-Babus S."/>
            <person name="Burckhardt D."/>
            <person name="Oertli M."/>
            <person name="Naumann U."/>
            <person name="Petersen F."/>
            <person name="Wong J."/>
        </authorList>
    </citation>
    <scope>NUCLEOTIDE SEQUENCE</scope>
    <source>
        <strain evidence="6">GSM-AAB239-AS_SAM_17_03QT</strain>
    </source>
</reference>
<dbReference type="AlphaFoldDB" id="A0AAX6G626"/>
<reference evidence="6" key="2">
    <citation type="submission" date="2023-04" db="EMBL/GenBank/DDBJ databases">
        <authorList>
            <person name="Bruccoleri R.E."/>
            <person name="Oakeley E.J."/>
            <person name="Faust A.-M."/>
            <person name="Dessus-Babus S."/>
            <person name="Altorfer M."/>
            <person name="Burckhardt D."/>
            <person name="Oertli M."/>
            <person name="Naumann U."/>
            <person name="Petersen F."/>
            <person name="Wong J."/>
        </authorList>
    </citation>
    <scope>NUCLEOTIDE SEQUENCE</scope>
    <source>
        <strain evidence="6">GSM-AAB239-AS_SAM_17_03QT</strain>
        <tissue evidence="6">Leaf</tissue>
    </source>
</reference>
<dbReference type="EMBL" id="JANAVB010022406">
    <property type="protein sequence ID" value="KAJ6824184.1"/>
    <property type="molecule type" value="Genomic_DNA"/>
</dbReference>
<sequence>MENASPNAMSDLRAIAQAMISTGYGRECVAIYKTTRKSIVYEGLCRLGFEHLTLNKIQKLDWGVLELKIRNWLATSGVAVRTLFAGERILCDHIFDGSDAIRESCFADIAGSAAVGFLGFAESVAKTKKSPEKLFRILDMFSSMSGLWMDIESVFCFDSTSAVRAQALTSLMKLAEAARATVSEFESAVQKDGSKAGVPGGGIHPLTRYAMNYIVFLADYEKTLADVYAGIPLQMPPLPESFLDSSAIASVSPSAFGSGVSLRFAWLLVVLLCKLDGKAELYKEPALSYLFLANNLQYMIGKVSESRLGFLLGSGWVAKHAAKARHYAASYERIGWARVAAAIPTPDAAAEPPVRADGRVRVFYERFEEAVRVQREWVVADPIMKAEMRSSVAELLVPAYREFYDAYRPIVAADVVNGTALRFAPEDVMGRVMELFSGSGSGGSGSTSGSDRSWSKSLWWSNSH</sequence>
<evidence type="ECO:0000256" key="1">
    <source>
        <dbReference type="ARBA" id="ARBA00006756"/>
    </source>
</evidence>
<feature type="region of interest" description="Disordered" evidence="4">
    <location>
        <begin position="438"/>
        <end position="464"/>
    </location>
</feature>
<dbReference type="Gene3D" id="1.20.1280.170">
    <property type="entry name" value="Exocyst complex component Exo70"/>
    <property type="match status" value="1"/>
</dbReference>
<organism evidence="6 7">
    <name type="scientific">Iris pallida</name>
    <name type="common">Sweet iris</name>
    <dbReference type="NCBI Taxonomy" id="29817"/>
    <lineage>
        <taxon>Eukaryota</taxon>
        <taxon>Viridiplantae</taxon>
        <taxon>Streptophyta</taxon>
        <taxon>Embryophyta</taxon>
        <taxon>Tracheophyta</taxon>
        <taxon>Spermatophyta</taxon>
        <taxon>Magnoliopsida</taxon>
        <taxon>Liliopsida</taxon>
        <taxon>Asparagales</taxon>
        <taxon>Iridaceae</taxon>
        <taxon>Iridoideae</taxon>
        <taxon>Irideae</taxon>
        <taxon>Iris</taxon>
    </lineage>
</organism>
<protein>
    <recommendedName>
        <fullName evidence="3">Exocyst subunit Exo70 family protein</fullName>
    </recommendedName>
</protein>
<dbReference type="GO" id="GO:0006887">
    <property type="term" value="P:exocytosis"/>
    <property type="evidence" value="ECO:0007669"/>
    <property type="project" value="UniProtKB-KW"/>
</dbReference>
<comment type="function">
    <text evidence="3">Component of the exocyst complex.</text>
</comment>
<dbReference type="GO" id="GO:0015031">
    <property type="term" value="P:protein transport"/>
    <property type="evidence" value="ECO:0007669"/>
    <property type="project" value="UniProtKB-KW"/>
</dbReference>
<dbReference type="InterPro" id="IPR046364">
    <property type="entry name" value="Exo70_C"/>
</dbReference>
<dbReference type="GO" id="GO:0000145">
    <property type="term" value="C:exocyst"/>
    <property type="evidence" value="ECO:0007669"/>
    <property type="project" value="InterPro"/>
</dbReference>
<keyword evidence="2 3" id="KW-0813">Transport</keyword>
<dbReference type="Proteomes" id="UP001140949">
    <property type="component" value="Unassembled WGS sequence"/>
</dbReference>
<feature type="compositionally biased region" description="Low complexity" evidence="4">
    <location>
        <begin position="447"/>
        <end position="457"/>
    </location>
</feature>
<dbReference type="PANTHER" id="PTHR12542">
    <property type="entry name" value="EXOCYST COMPLEX PROTEIN EXO70"/>
    <property type="match status" value="1"/>
</dbReference>
<keyword evidence="7" id="KW-1185">Reference proteome</keyword>
<dbReference type="SUPFAM" id="SSF74788">
    <property type="entry name" value="Cullin repeat-like"/>
    <property type="match status" value="1"/>
</dbReference>
<keyword evidence="3" id="KW-0653">Protein transport</keyword>
<evidence type="ECO:0000256" key="3">
    <source>
        <dbReference type="RuleBase" id="RU365026"/>
    </source>
</evidence>
<dbReference type="InterPro" id="IPR016159">
    <property type="entry name" value="Cullin_repeat-like_dom_sf"/>
</dbReference>
<gene>
    <name evidence="6" type="ORF">M6B38_129275</name>
</gene>
<proteinExistence type="inferred from homology"/>
<dbReference type="Pfam" id="PF03081">
    <property type="entry name" value="Exo70_C"/>
    <property type="match status" value="1"/>
</dbReference>
<comment type="similarity">
    <text evidence="1 3">Belongs to the EXO70 family.</text>
</comment>
<accession>A0AAX6G626</accession>
<dbReference type="GO" id="GO:0005546">
    <property type="term" value="F:phosphatidylinositol-4,5-bisphosphate binding"/>
    <property type="evidence" value="ECO:0007669"/>
    <property type="project" value="InterPro"/>
</dbReference>
<evidence type="ECO:0000259" key="5">
    <source>
        <dbReference type="Pfam" id="PF03081"/>
    </source>
</evidence>
<name>A0AAX6G626_IRIPA</name>
<dbReference type="PANTHER" id="PTHR12542:SF17">
    <property type="entry name" value="EXOCYST SUBUNIT EXO70 FAMILY PROTEIN"/>
    <property type="match status" value="1"/>
</dbReference>
<comment type="caution">
    <text evidence="6">The sequence shown here is derived from an EMBL/GenBank/DDBJ whole genome shotgun (WGS) entry which is preliminary data.</text>
</comment>
<dbReference type="InterPro" id="IPR004140">
    <property type="entry name" value="Exo70"/>
</dbReference>
<feature type="domain" description="Exocyst complex subunit Exo70 C-terminal" evidence="5">
    <location>
        <begin position="70"/>
        <end position="429"/>
    </location>
</feature>
<keyword evidence="3" id="KW-0268">Exocytosis</keyword>
<evidence type="ECO:0000256" key="2">
    <source>
        <dbReference type="ARBA" id="ARBA00022448"/>
    </source>
</evidence>
<evidence type="ECO:0000256" key="4">
    <source>
        <dbReference type="SAM" id="MobiDB-lite"/>
    </source>
</evidence>